<keyword evidence="2" id="KW-1185">Reference proteome</keyword>
<dbReference type="Proteomes" id="UP001239111">
    <property type="component" value="Chromosome 2"/>
</dbReference>
<gene>
    <name evidence="1" type="ORF">QAD02_013008</name>
</gene>
<name>A0ACC2P2D5_9HYME</name>
<evidence type="ECO:0000313" key="1">
    <source>
        <dbReference type="EMBL" id="KAJ8677221.1"/>
    </source>
</evidence>
<comment type="caution">
    <text evidence="1">The sequence shown here is derived from an EMBL/GenBank/DDBJ whole genome shotgun (WGS) entry which is preliminary data.</text>
</comment>
<sequence length="119" mass="13542">MSSKTRCYLCGIQQNFRDEGRSFHLDSSCLIRVSSDVTNSVQHLDNDPANVVPVANDIQLQDNVLVSTNETERATTNLLEAAPEQVQYLHELHNESEDEDWEDFGESMEMDSPLVSRKR</sequence>
<dbReference type="EMBL" id="CM056742">
    <property type="protein sequence ID" value="KAJ8677221.1"/>
    <property type="molecule type" value="Genomic_DNA"/>
</dbReference>
<organism evidence="1 2">
    <name type="scientific">Eretmocerus hayati</name>
    <dbReference type="NCBI Taxonomy" id="131215"/>
    <lineage>
        <taxon>Eukaryota</taxon>
        <taxon>Metazoa</taxon>
        <taxon>Ecdysozoa</taxon>
        <taxon>Arthropoda</taxon>
        <taxon>Hexapoda</taxon>
        <taxon>Insecta</taxon>
        <taxon>Pterygota</taxon>
        <taxon>Neoptera</taxon>
        <taxon>Endopterygota</taxon>
        <taxon>Hymenoptera</taxon>
        <taxon>Apocrita</taxon>
        <taxon>Proctotrupomorpha</taxon>
        <taxon>Chalcidoidea</taxon>
        <taxon>Aphelinidae</taxon>
        <taxon>Aphelininae</taxon>
        <taxon>Eretmocerus</taxon>
    </lineage>
</organism>
<proteinExistence type="predicted"/>
<protein>
    <submittedName>
        <fullName evidence="1">Uncharacterized protein</fullName>
    </submittedName>
</protein>
<evidence type="ECO:0000313" key="2">
    <source>
        <dbReference type="Proteomes" id="UP001239111"/>
    </source>
</evidence>
<accession>A0ACC2P2D5</accession>
<reference evidence="1" key="1">
    <citation type="submission" date="2023-04" db="EMBL/GenBank/DDBJ databases">
        <title>A chromosome-level genome assembly of the parasitoid wasp Eretmocerus hayati.</title>
        <authorList>
            <person name="Zhong Y."/>
            <person name="Liu S."/>
            <person name="Liu Y."/>
        </authorList>
    </citation>
    <scope>NUCLEOTIDE SEQUENCE</scope>
    <source>
        <strain evidence="1">ZJU_SS_LIU_2023</strain>
    </source>
</reference>